<reference evidence="1 2" key="2">
    <citation type="submission" date="2007-11" db="EMBL/GenBank/DDBJ databases">
        <authorList>
            <person name="Fulton L."/>
            <person name="Clifton S."/>
            <person name="Fulton B."/>
            <person name="Xu J."/>
            <person name="Minx P."/>
            <person name="Pepin K.H."/>
            <person name="Johnson M."/>
            <person name="Thiruvilangam P."/>
            <person name="Bhonagiri V."/>
            <person name="Nash W.E."/>
            <person name="Mardis E.R."/>
            <person name="Wilson R.K."/>
        </authorList>
    </citation>
    <scope>NUCLEOTIDE SEQUENCE [LARGE SCALE GENOMIC DNA]</scope>
    <source>
        <strain evidence="1 2">ATCC 43183</strain>
    </source>
</reference>
<dbReference type="EMBL" id="ABFZ02000019">
    <property type="protein sequence ID" value="EDS15373.1"/>
    <property type="molecule type" value="Genomic_DNA"/>
</dbReference>
<accession>B0NR74</accession>
<comment type="caution">
    <text evidence="1">The sequence shown here is derived from an EMBL/GenBank/DDBJ whole genome shotgun (WGS) entry which is preliminary data.</text>
</comment>
<organism evidence="1 2">
    <name type="scientific">Bacteroides stercoris ATCC 43183</name>
    <dbReference type="NCBI Taxonomy" id="449673"/>
    <lineage>
        <taxon>Bacteria</taxon>
        <taxon>Pseudomonadati</taxon>
        <taxon>Bacteroidota</taxon>
        <taxon>Bacteroidia</taxon>
        <taxon>Bacteroidales</taxon>
        <taxon>Bacteroidaceae</taxon>
        <taxon>Bacteroides</taxon>
    </lineage>
</organism>
<sequence>MKTLFWVIVKSTYKYLFSFKRSYKTKLKTFGGKKVFNFAPYIF</sequence>
<dbReference type="HOGENOM" id="CLU_3229892_0_0_10"/>
<dbReference type="AlphaFoldDB" id="B0NR74"/>
<reference evidence="1 2" key="1">
    <citation type="submission" date="2007-11" db="EMBL/GenBank/DDBJ databases">
        <title>Draft genome sequence of Bacteroides stercoris(ATCC 43183).</title>
        <authorList>
            <person name="Sudarsanam P."/>
            <person name="Ley R."/>
            <person name="Guruge J."/>
            <person name="Turnbaugh P.J."/>
            <person name="Mahowald M."/>
            <person name="Liep D."/>
            <person name="Gordon J."/>
        </authorList>
    </citation>
    <scope>NUCLEOTIDE SEQUENCE [LARGE SCALE GENOMIC DNA]</scope>
    <source>
        <strain evidence="1 2">ATCC 43183</strain>
    </source>
</reference>
<proteinExistence type="predicted"/>
<dbReference type="Proteomes" id="UP000004713">
    <property type="component" value="Unassembled WGS sequence"/>
</dbReference>
<name>B0NR74_BACSE</name>
<protein>
    <submittedName>
        <fullName evidence="1">Uncharacterized protein</fullName>
    </submittedName>
</protein>
<evidence type="ECO:0000313" key="2">
    <source>
        <dbReference type="Proteomes" id="UP000004713"/>
    </source>
</evidence>
<evidence type="ECO:0000313" key="1">
    <source>
        <dbReference type="EMBL" id="EDS15373.1"/>
    </source>
</evidence>
<gene>
    <name evidence="1" type="ORF">BACSTE_01874</name>
</gene>